<dbReference type="Proteomes" id="UP000028990">
    <property type="component" value="Unassembled WGS sequence"/>
</dbReference>
<dbReference type="EMBL" id="KN123150">
    <property type="protein sequence ID" value="KFO26548.1"/>
    <property type="molecule type" value="Genomic_DNA"/>
</dbReference>
<gene>
    <name evidence="1" type="ORF">H920_12054</name>
</gene>
<sequence length="175" mass="19097">MGINTCTHSPPSDLPLCSTLDNSSEAWAHDITAVWAESLVGKDSDANRTGLAGVFNILLTEDSMEKKPLLWRGEPEIHSQNKELVTFPNKSDGPRTVYLSQPHLWNLGPPPGLAGGPLPVWGEKQGLVTSQAFQVFERMLADTCSSLPLLEHPLTWALVSLLSQVFPTPLRPMCS</sequence>
<keyword evidence="2" id="KW-1185">Reference proteome</keyword>
<name>A0A091D7S9_FUKDA</name>
<reference evidence="1 2" key="1">
    <citation type="submission" date="2013-11" db="EMBL/GenBank/DDBJ databases">
        <title>The Damaraland mole rat (Fukomys damarensis) genome and evolution of African mole rats.</title>
        <authorList>
            <person name="Gladyshev V.N."/>
            <person name="Fang X."/>
        </authorList>
    </citation>
    <scope>NUCLEOTIDE SEQUENCE [LARGE SCALE GENOMIC DNA]</scope>
    <source>
        <tissue evidence="1">Liver</tissue>
    </source>
</reference>
<evidence type="ECO:0000313" key="2">
    <source>
        <dbReference type="Proteomes" id="UP000028990"/>
    </source>
</evidence>
<accession>A0A091D7S9</accession>
<organism evidence="1 2">
    <name type="scientific">Fukomys damarensis</name>
    <name type="common">Damaraland mole rat</name>
    <name type="synonym">Cryptomys damarensis</name>
    <dbReference type="NCBI Taxonomy" id="885580"/>
    <lineage>
        <taxon>Eukaryota</taxon>
        <taxon>Metazoa</taxon>
        <taxon>Chordata</taxon>
        <taxon>Craniata</taxon>
        <taxon>Vertebrata</taxon>
        <taxon>Euteleostomi</taxon>
        <taxon>Mammalia</taxon>
        <taxon>Eutheria</taxon>
        <taxon>Euarchontoglires</taxon>
        <taxon>Glires</taxon>
        <taxon>Rodentia</taxon>
        <taxon>Hystricomorpha</taxon>
        <taxon>Bathyergidae</taxon>
        <taxon>Fukomys</taxon>
    </lineage>
</organism>
<dbReference type="AlphaFoldDB" id="A0A091D7S9"/>
<evidence type="ECO:0000313" key="1">
    <source>
        <dbReference type="EMBL" id="KFO26548.1"/>
    </source>
</evidence>
<protein>
    <submittedName>
        <fullName evidence="1">Uncharacterized protein</fullName>
    </submittedName>
</protein>
<proteinExistence type="predicted"/>